<feature type="region of interest" description="Disordered" evidence="1">
    <location>
        <begin position="265"/>
        <end position="299"/>
    </location>
</feature>
<proteinExistence type="predicted"/>
<evidence type="ECO:0000256" key="1">
    <source>
        <dbReference type="SAM" id="MobiDB-lite"/>
    </source>
</evidence>
<evidence type="ECO:0000313" key="4">
    <source>
        <dbReference type="Proteomes" id="UP000053825"/>
    </source>
</evidence>
<dbReference type="EMBL" id="KQ414663">
    <property type="protein sequence ID" value="KOC65222.1"/>
    <property type="molecule type" value="Genomic_DNA"/>
</dbReference>
<sequence>MKEIFECLLARVKSPLLGIIIYFGKRKEFHESEVDDDEVEGNYKMSEAEARLSSWALQRRFGCIASFHPLRSSSFRKSFQFLVVDFPRLTDSQNDLMTKNKQRNWRRLLAGCLVAVVVLGLVVAAAILLTGSPDSSGTRPPAAPGISLEEWLAGSLSPKSFNGTWISVASRQRVKCQKTFKGNCIHVMEGLYNQNNHATFVGKTVWCEVCVKRPMAVTESLSIHVMEGLYNQNNHATFVGKTVRCEVCVKRPMAALQCRNKAFDKGIPRGTETGPRSPRRGGSSVSSLRGLALGPVSHGPPKAMIARRLPHRVALTTTTSGVDGSVL</sequence>
<dbReference type="OrthoDB" id="16520at2759"/>
<keyword evidence="2" id="KW-0472">Membrane</keyword>
<dbReference type="AlphaFoldDB" id="A0A0L7R2W9"/>
<gene>
    <name evidence="3" type="ORF">WH47_09801</name>
</gene>
<dbReference type="Proteomes" id="UP000053825">
    <property type="component" value="Unassembled WGS sequence"/>
</dbReference>
<organism evidence="3 4">
    <name type="scientific">Habropoda laboriosa</name>
    <dbReference type="NCBI Taxonomy" id="597456"/>
    <lineage>
        <taxon>Eukaryota</taxon>
        <taxon>Metazoa</taxon>
        <taxon>Ecdysozoa</taxon>
        <taxon>Arthropoda</taxon>
        <taxon>Hexapoda</taxon>
        <taxon>Insecta</taxon>
        <taxon>Pterygota</taxon>
        <taxon>Neoptera</taxon>
        <taxon>Endopterygota</taxon>
        <taxon>Hymenoptera</taxon>
        <taxon>Apocrita</taxon>
        <taxon>Aculeata</taxon>
        <taxon>Apoidea</taxon>
        <taxon>Anthophila</taxon>
        <taxon>Apidae</taxon>
        <taxon>Habropoda</taxon>
    </lineage>
</organism>
<keyword evidence="2" id="KW-0812">Transmembrane</keyword>
<feature type="transmembrane region" description="Helical" evidence="2">
    <location>
        <begin position="108"/>
        <end position="129"/>
    </location>
</feature>
<feature type="compositionally biased region" description="Low complexity" evidence="1">
    <location>
        <begin position="269"/>
        <end position="291"/>
    </location>
</feature>
<keyword evidence="2" id="KW-1133">Transmembrane helix</keyword>
<evidence type="ECO:0000256" key="2">
    <source>
        <dbReference type="SAM" id="Phobius"/>
    </source>
</evidence>
<protein>
    <submittedName>
        <fullName evidence="3">Uncharacterized protein</fullName>
    </submittedName>
</protein>
<dbReference type="STRING" id="597456.A0A0L7R2W9"/>
<accession>A0A0L7R2W9</accession>
<keyword evidence="4" id="KW-1185">Reference proteome</keyword>
<evidence type="ECO:0000313" key="3">
    <source>
        <dbReference type="EMBL" id="KOC65222.1"/>
    </source>
</evidence>
<reference evidence="3 4" key="1">
    <citation type="submission" date="2015-07" db="EMBL/GenBank/DDBJ databases">
        <title>The genome of Habropoda laboriosa.</title>
        <authorList>
            <person name="Pan H."/>
            <person name="Kapheim K."/>
        </authorList>
    </citation>
    <scope>NUCLEOTIDE SEQUENCE [LARGE SCALE GENOMIC DNA]</scope>
    <source>
        <strain evidence="3">0110345459</strain>
    </source>
</reference>
<name>A0A0L7R2W9_9HYME</name>